<dbReference type="InterPro" id="IPR006015">
    <property type="entry name" value="Universal_stress_UspA"/>
</dbReference>
<gene>
    <name evidence="3" type="ORF">SP6_43_01970</name>
</gene>
<dbReference type="Proteomes" id="UP000032025">
    <property type="component" value="Unassembled WGS sequence"/>
</dbReference>
<dbReference type="EMBL" id="BBJS01000043">
    <property type="protein sequence ID" value="GAN14698.1"/>
    <property type="molecule type" value="Genomic_DNA"/>
</dbReference>
<name>A0A0C9NJ60_SPHPI</name>
<evidence type="ECO:0000256" key="1">
    <source>
        <dbReference type="ARBA" id="ARBA00008791"/>
    </source>
</evidence>
<dbReference type="GeneID" id="78525678"/>
<proteinExistence type="inferred from homology"/>
<comment type="similarity">
    <text evidence="1">Belongs to the universal stress protein A family.</text>
</comment>
<evidence type="ECO:0000313" key="3">
    <source>
        <dbReference type="EMBL" id="GAN14698.1"/>
    </source>
</evidence>
<evidence type="ECO:0000313" key="4">
    <source>
        <dbReference type="Proteomes" id="UP000032025"/>
    </source>
</evidence>
<dbReference type="CDD" id="cd00293">
    <property type="entry name" value="USP-like"/>
    <property type="match status" value="1"/>
</dbReference>
<evidence type="ECO:0000259" key="2">
    <source>
        <dbReference type="Pfam" id="PF00582"/>
    </source>
</evidence>
<accession>A0A0C9NJ60</accession>
<organism evidence="3 4">
    <name type="scientific">Sphingomonas paucimobilis NBRC 13935</name>
    <dbReference type="NCBI Taxonomy" id="1219050"/>
    <lineage>
        <taxon>Bacteria</taxon>
        <taxon>Pseudomonadati</taxon>
        <taxon>Pseudomonadota</taxon>
        <taxon>Alphaproteobacteria</taxon>
        <taxon>Sphingomonadales</taxon>
        <taxon>Sphingomonadaceae</taxon>
        <taxon>Sphingomonas</taxon>
    </lineage>
</organism>
<dbReference type="AlphaFoldDB" id="A0A0C9NJ60"/>
<dbReference type="RefSeq" id="WP_037569791.1">
    <property type="nucleotide sequence ID" value="NZ_BBJS01000043.1"/>
</dbReference>
<dbReference type="PRINTS" id="PR01438">
    <property type="entry name" value="UNVRSLSTRESS"/>
</dbReference>
<dbReference type="Gene3D" id="3.40.50.12370">
    <property type="match status" value="1"/>
</dbReference>
<dbReference type="SUPFAM" id="SSF52402">
    <property type="entry name" value="Adenine nucleotide alpha hydrolases-like"/>
    <property type="match status" value="1"/>
</dbReference>
<comment type="caution">
    <text evidence="3">The sequence shown here is derived from an EMBL/GenBank/DDBJ whole genome shotgun (WGS) entry which is preliminary data.</text>
</comment>
<dbReference type="InterPro" id="IPR006016">
    <property type="entry name" value="UspA"/>
</dbReference>
<protein>
    <submittedName>
        <fullName evidence="3">DNA, contig: SP643</fullName>
    </submittedName>
</protein>
<keyword evidence="4" id="KW-1185">Reference proteome</keyword>
<reference evidence="3 4" key="1">
    <citation type="submission" date="2014-08" db="EMBL/GenBank/DDBJ databases">
        <title>Whole genome shotgun sequence of Sphingomonas paucimobilis NBRC 13935.</title>
        <authorList>
            <person name="Hosoyama A."/>
            <person name="Hashimoto M."/>
            <person name="Hosoyama Y."/>
            <person name="Noguchi M."/>
            <person name="Uohara A."/>
            <person name="Ohji S."/>
            <person name="Katano-Makiyama Y."/>
            <person name="Ichikawa N."/>
            <person name="Kimura A."/>
            <person name="Yamazoe A."/>
            <person name="Fujita N."/>
        </authorList>
    </citation>
    <scope>NUCLEOTIDE SEQUENCE [LARGE SCALE GENOMIC DNA]</scope>
    <source>
        <strain evidence="3 4">NBRC 13935</strain>
    </source>
</reference>
<feature type="domain" description="UspA" evidence="2">
    <location>
        <begin position="189"/>
        <end position="274"/>
    </location>
</feature>
<sequence>MVYRDLLLQLTTYPKPTPDSFIEAAAALANRFDARLSGVICQVELPPVSNFLADRLVGASAIIAGENAKSSENCRHVEERFRAIVPPASQGELLPVHCKALVSALQIAPHSRVFDLTIVPSFGASEAIAEDLVFDAGRPVLLLPAQDGLPLLGLDAVVIGWDGGRAAARAVADALPICVVAKSVKVVTITGEKSLKADLQASLERHLKAHGIQPEMIEHHAEGANAGTQLLEFCRRSGAGILVMGAYGHSQFREFILGGATRTILAAADLPILMSH</sequence>
<dbReference type="Pfam" id="PF00582">
    <property type="entry name" value="Usp"/>
    <property type="match status" value="1"/>
</dbReference>